<dbReference type="EMBL" id="VCEJ01000008">
    <property type="protein sequence ID" value="TLU98010.1"/>
    <property type="molecule type" value="Genomic_DNA"/>
</dbReference>
<dbReference type="Pfam" id="PF14113">
    <property type="entry name" value="Tae4"/>
    <property type="match status" value="1"/>
</dbReference>
<sequence length="176" mass="20024">MIFCDFQTLLNNHPYHTVESMNMGGGIQSYIGNDQETCTIELSYAMNKSGLWIPDDLPYSPLVFGGRVRSMKDASGDNYIYSVVDMIVYLDKTYPVSQNYRAANRAGFVSQLGSRVGIIALGHRHISLWDGKQYVHEKEFYDIWSGEYGASAAKRGIFFWEVKSFASVLNDIYHFE</sequence>
<keyword evidence="2" id="KW-1185">Reference proteome</keyword>
<evidence type="ECO:0000313" key="1">
    <source>
        <dbReference type="EMBL" id="TLU98010.1"/>
    </source>
</evidence>
<gene>
    <name evidence="1" type="ORF">FEN17_24795</name>
</gene>
<organism evidence="1 2">
    <name type="scientific">Dyadobacter luticola</name>
    <dbReference type="NCBI Taxonomy" id="1979387"/>
    <lineage>
        <taxon>Bacteria</taxon>
        <taxon>Pseudomonadati</taxon>
        <taxon>Bacteroidota</taxon>
        <taxon>Cytophagia</taxon>
        <taxon>Cytophagales</taxon>
        <taxon>Spirosomataceae</taxon>
        <taxon>Dyadobacter</taxon>
    </lineage>
</organism>
<dbReference type="Proteomes" id="UP000306402">
    <property type="component" value="Unassembled WGS sequence"/>
</dbReference>
<reference evidence="1 2" key="1">
    <citation type="submission" date="2019-05" db="EMBL/GenBank/DDBJ databases">
        <authorList>
            <person name="Qu J.-H."/>
        </authorList>
    </citation>
    <scope>NUCLEOTIDE SEQUENCE [LARGE SCALE GENOMIC DNA]</scope>
    <source>
        <strain evidence="1 2">T17</strain>
    </source>
</reference>
<dbReference type="Gene3D" id="3.90.1720.70">
    <property type="match status" value="1"/>
</dbReference>
<evidence type="ECO:0000313" key="2">
    <source>
        <dbReference type="Proteomes" id="UP000306402"/>
    </source>
</evidence>
<name>A0A5R9KP93_9BACT</name>
<dbReference type="OrthoDB" id="8480759at2"/>
<protein>
    <submittedName>
        <fullName evidence="1">Uncharacterized protein</fullName>
    </submittedName>
</protein>
<comment type="caution">
    <text evidence="1">The sequence shown here is derived from an EMBL/GenBank/DDBJ whole genome shotgun (WGS) entry which is preliminary data.</text>
</comment>
<dbReference type="InterPro" id="IPR025562">
    <property type="entry name" value="Tae4"/>
</dbReference>
<dbReference type="RefSeq" id="WP_138368110.1">
    <property type="nucleotide sequence ID" value="NZ_VCEJ01000008.1"/>
</dbReference>
<proteinExistence type="predicted"/>
<accession>A0A5R9KP93</accession>
<dbReference type="AlphaFoldDB" id="A0A5R9KP93"/>